<evidence type="ECO:0000256" key="4">
    <source>
        <dbReference type="ARBA" id="ARBA00023157"/>
    </source>
</evidence>
<dbReference type="InterPro" id="IPR019826">
    <property type="entry name" value="Carboxylesterase_B_AS"/>
</dbReference>
<dbReference type="EMBL" id="GGFK01009472">
    <property type="protein sequence ID" value="MBW42793.1"/>
    <property type="molecule type" value="Transcribed_RNA"/>
</dbReference>
<dbReference type="AlphaFoldDB" id="A0A2M4APU3"/>
<feature type="chain" id="PRO_5014487821" description="Carboxylic ester hydrolase" evidence="6">
    <location>
        <begin position="32"/>
        <end position="573"/>
    </location>
</feature>
<proteinExistence type="inferred from homology"/>
<dbReference type="PROSITE" id="PS00122">
    <property type="entry name" value="CARBOXYLESTERASE_B_1"/>
    <property type="match status" value="1"/>
</dbReference>
<organism evidence="8">
    <name type="scientific">Anopheles triannulatus</name>
    <dbReference type="NCBI Taxonomy" id="58253"/>
    <lineage>
        <taxon>Eukaryota</taxon>
        <taxon>Metazoa</taxon>
        <taxon>Ecdysozoa</taxon>
        <taxon>Arthropoda</taxon>
        <taxon>Hexapoda</taxon>
        <taxon>Insecta</taxon>
        <taxon>Pterygota</taxon>
        <taxon>Neoptera</taxon>
        <taxon>Endopterygota</taxon>
        <taxon>Diptera</taxon>
        <taxon>Nematocera</taxon>
        <taxon>Culicoidea</taxon>
        <taxon>Culicidae</taxon>
        <taxon>Anophelinae</taxon>
        <taxon>Anopheles</taxon>
    </lineage>
</organism>
<dbReference type="GO" id="GO:0052689">
    <property type="term" value="F:carboxylic ester hydrolase activity"/>
    <property type="evidence" value="ECO:0007669"/>
    <property type="project" value="UniProtKB-KW"/>
</dbReference>
<dbReference type="SUPFAM" id="SSF53474">
    <property type="entry name" value="alpha/beta-Hydrolases"/>
    <property type="match status" value="1"/>
</dbReference>
<evidence type="ECO:0000256" key="1">
    <source>
        <dbReference type="ARBA" id="ARBA00005964"/>
    </source>
</evidence>
<keyword evidence="2" id="KW-0719">Serine esterase</keyword>
<keyword evidence="6" id="KW-0732">Signal</keyword>
<evidence type="ECO:0000256" key="5">
    <source>
        <dbReference type="ARBA" id="ARBA00023180"/>
    </source>
</evidence>
<evidence type="ECO:0000313" key="8">
    <source>
        <dbReference type="EMBL" id="MBW42793.1"/>
    </source>
</evidence>
<dbReference type="EC" id="3.1.1.-" evidence="6"/>
<dbReference type="Gene3D" id="3.40.50.1820">
    <property type="entry name" value="alpha/beta hydrolase"/>
    <property type="match status" value="1"/>
</dbReference>
<dbReference type="PANTHER" id="PTHR43142:SF1">
    <property type="entry name" value="CARBOXYLIC ESTER HYDROLASE"/>
    <property type="match status" value="1"/>
</dbReference>
<evidence type="ECO:0000256" key="3">
    <source>
        <dbReference type="ARBA" id="ARBA00022801"/>
    </source>
</evidence>
<evidence type="ECO:0000256" key="6">
    <source>
        <dbReference type="RuleBase" id="RU361235"/>
    </source>
</evidence>
<keyword evidence="3 6" id="KW-0378">Hydrolase</keyword>
<dbReference type="Pfam" id="PF00135">
    <property type="entry name" value="COesterase"/>
    <property type="match status" value="1"/>
</dbReference>
<evidence type="ECO:0000256" key="2">
    <source>
        <dbReference type="ARBA" id="ARBA00022487"/>
    </source>
</evidence>
<feature type="signal peptide" evidence="6">
    <location>
        <begin position="1"/>
        <end position="31"/>
    </location>
</feature>
<protein>
    <recommendedName>
        <fullName evidence="6">Carboxylic ester hydrolase</fullName>
        <ecNumber evidence="6">3.1.1.-</ecNumber>
    </recommendedName>
</protein>
<dbReference type="InterPro" id="IPR029058">
    <property type="entry name" value="AB_hydrolase_fold"/>
</dbReference>
<dbReference type="PROSITE" id="PS00941">
    <property type="entry name" value="CARBOXYLESTERASE_B_2"/>
    <property type="match status" value="1"/>
</dbReference>
<accession>A0A2M4APU3</accession>
<evidence type="ECO:0000259" key="7">
    <source>
        <dbReference type="Pfam" id="PF00135"/>
    </source>
</evidence>
<reference evidence="8" key="1">
    <citation type="submission" date="2018-01" db="EMBL/GenBank/DDBJ databases">
        <title>An insight into the sialome of Amazonian anophelines.</title>
        <authorList>
            <person name="Ribeiro J.M."/>
            <person name="Scarpassa V."/>
            <person name="Calvo E."/>
        </authorList>
    </citation>
    <scope>NUCLEOTIDE SEQUENCE</scope>
    <source>
        <tissue evidence="8">Salivary glands</tissue>
    </source>
</reference>
<name>A0A2M4APU3_9DIPT</name>
<dbReference type="InterPro" id="IPR002018">
    <property type="entry name" value="CarbesteraseB"/>
</dbReference>
<sequence>MWFRSVFSMGFGTATFLAALCCGLALEKASAQQRHPRVCTNDGCLLGISMTDVKNTRFDAFLGVPFAKPPVGKLRFKNPLPVEPMIGDYNATESGAACLQRSELDPDHSIIGSEDCLYLNVYRPKRNGSDLLPVMVYIHGGGYYYGSADPQIYGPERILATQQVLLVTIQYRLGVFGFLSTGDAVVPGNAGMHDQVLALKWVQRHIRSFGGNPDQVTIFGESAGGASVQFHMISPLSRSLFHKAIIMSGSALAAWSLPIDDPLALARRQAKLVGVTEADELTSAELVDVLRYIDGKVLAASAPHLRSWFEHPIVLYRPVIEHKSVPEAERFLLDDPRKLWTEGYLVDVPLLIGTVPEDGAVISLPILHNKTTLQELNDNFAKLLPALLAVNGTPEVVRKIEERYFAGSLPSQLITAENSQQLTKLCTDAFLKYPVYLTQLEYINATSREQTTQYSFEFVGRHSFSSLYIQSNESHGVVHQDELIYLFRMPELFSDFPDDSAEATVSSLWTDFFVSFATKSQPIERVEKITFKNAVSPSDDVSALISHDELDLEMLDVILFWDEIYNSSYIAYH</sequence>
<dbReference type="PANTHER" id="PTHR43142">
    <property type="entry name" value="CARBOXYLIC ESTER HYDROLASE"/>
    <property type="match status" value="1"/>
</dbReference>
<dbReference type="InterPro" id="IPR019819">
    <property type="entry name" value="Carboxylesterase_B_CS"/>
</dbReference>
<keyword evidence="4" id="KW-1015">Disulfide bond</keyword>
<feature type="domain" description="Carboxylesterase type B" evidence="7">
    <location>
        <begin position="36"/>
        <end position="532"/>
    </location>
</feature>
<comment type="similarity">
    <text evidence="1 6">Belongs to the type-B carboxylesterase/lipase family.</text>
</comment>
<keyword evidence="5" id="KW-0325">Glycoprotein</keyword>